<feature type="region of interest" description="Disordered" evidence="1">
    <location>
        <begin position="795"/>
        <end position="814"/>
    </location>
</feature>
<dbReference type="Pfam" id="PF10263">
    <property type="entry name" value="SprT-like"/>
    <property type="match status" value="1"/>
</dbReference>
<sequence length="814" mass="89782">MRRGRADRQAVGAAEEDAVLEADLEDPNPDVEELFKHYDELYFQGALAAAGFVVKWGSPLQSSSFGSCTFSKPSNTITLSEPVLQYRSCTDLKQALLHEMIHAIIYVKHSTKACSNHGPVFRAWMDAINKCSIKDLQRPVGGYNITTRHDFEPEEPISFRGVVLWELYNLACPITAFQCESCGDTLPRAKNQGPPSHACCIEKAAQDATCGNMLCRWHNHKNECGGSYENMGLQSFTPVQKNIPKGTQLLLTYPSETSKSKGDNEESNSAELLENAKVTINAEDEHLPLNSLMKAAKRHRSEVVQKAIVLDAEPSKEVKEKQKLVATEKHKHFSPAGGNDAKSLGNSTSKETIKKHKLEDDQKPNVLPAEALGKPKLNQQLVPTEGHKLFSLEVCTDGKSLEISSLQKIGKRRRSEVVGEASVPPDELPKEMKLKQALVASEDHGVFSPGGCNDATSPGNGSSKKSSKQHKPEDIQKPSTLPDLSQGGPEPNKKLVPTETHTLFSLEGCNDAKTPGNINAKKAGKQHKLEDVQRPSALSAASQGKPKLTQELVATETHKLFSLPSCDNVKSPGSRTSKQADEQHKPKSAQKACSERVYPLRRLKKDPVAQEKNVLIHLTGCSHEKILEKSSPKKARKQFEPEDIQKTTMLPAVPRRKLKESSFVASRKQQRKCRRQPARKKEFAVMSEWMNIYESDRSSGSTEPLVNKRTVRRKKERERIQIYSRSKKKADSAPMDDPSIDVLDSGIKSRTCSRKDELAQQSRSAFPCSNILDPISADQVVTEATGLDIVLLHPADAPGSVPSDSAIIDISDDE</sequence>
<dbReference type="GO" id="GO:0005634">
    <property type="term" value="C:nucleus"/>
    <property type="evidence" value="ECO:0007669"/>
    <property type="project" value="TreeGrafter"/>
</dbReference>
<organism evidence="3 4">
    <name type="scientific">Eragrostis curvula</name>
    <name type="common">weeping love grass</name>
    <dbReference type="NCBI Taxonomy" id="38414"/>
    <lineage>
        <taxon>Eukaryota</taxon>
        <taxon>Viridiplantae</taxon>
        <taxon>Streptophyta</taxon>
        <taxon>Embryophyta</taxon>
        <taxon>Tracheophyta</taxon>
        <taxon>Spermatophyta</taxon>
        <taxon>Magnoliopsida</taxon>
        <taxon>Liliopsida</taxon>
        <taxon>Poales</taxon>
        <taxon>Poaceae</taxon>
        <taxon>PACMAD clade</taxon>
        <taxon>Chloridoideae</taxon>
        <taxon>Eragrostideae</taxon>
        <taxon>Eragrostidinae</taxon>
        <taxon>Eragrostis</taxon>
    </lineage>
</organism>
<gene>
    <name evidence="3" type="ORF">EJB05_42977</name>
</gene>
<feature type="region of interest" description="Disordered" evidence="1">
    <location>
        <begin position="326"/>
        <end position="355"/>
    </location>
</feature>
<feature type="region of interest" description="Disordered" evidence="1">
    <location>
        <begin position="696"/>
        <end position="717"/>
    </location>
</feature>
<feature type="region of interest" description="Disordered" evidence="1">
    <location>
        <begin position="409"/>
        <end position="547"/>
    </location>
</feature>
<feature type="domain" description="SprT-like" evidence="2">
    <location>
        <begin position="29"/>
        <end position="189"/>
    </location>
</feature>
<dbReference type="GO" id="GO:0006974">
    <property type="term" value="P:DNA damage response"/>
    <property type="evidence" value="ECO:0007669"/>
    <property type="project" value="InterPro"/>
</dbReference>
<accession>A0A5J9TFU8</accession>
<dbReference type="GO" id="GO:0003697">
    <property type="term" value="F:single-stranded DNA binding"/>
    <property type="evidence" value="ECO:0007669"/>
    <property type="project" value="InterPro"/>
</dbReference>
<name>A0A5J9TFU8_9POAL</name>
<dbReference type="AlphaFoldDB" id="A0A5J9TFU8"/>
<reference evidence="3 4" key="1">
    <citation type="journal article" date="2019" name="Sci. Rep.">
        <title>A high-quality genome of Eragrostis curvula grass provides insights into Poaceae evolution and supports new strategies to enhance forage quality.</title>
        <authorList>
            <person name="Carballo J."/>
            <person name="Santos B.A.C.M."/>
            <person name="Zappacosta D."/>
            <person name="Garbus I."/>
            <person name="Selva J.P."/>
            <person name="Gallo C.A."/>
            <person name="Diaz A."/>
            <person name="Albertini E."/>
            <person name="Caccamo M."/>
            <person name="Echenique V."/>
        </authorList>
    </citation>
    <scope>NUCLEOTIDE SEQUENCE [LARGE SCALE GENOMIC DNA]</scope>
    <source>
        <strain evidence="4">cv. Victoria</strain>
        <tissue evidence="3">Leaf</tissue>
    </source>
</reference>
<protein>
    <recommendedName>
        <fullName evidence="2">SprT-like domain-containing protein</fullName>
    </recommendedName>
</protein>
<feature type="compositionally biased region" description="Basic and acidic residues" evidence="1">
    <location>
        <begin position="627"/>
        <end position="645"/>
    </location>
</feature>
<dbReference type="PANTHER" id="PTHR21220:SF2">
    <property type="entry name" value="OS09G0407300 PROTEIN"/>
    <property type="match status" value="1"/>
</dbReference>
<feature type="region of interest" description="Disordered" evidence="1">
    <location>
        <begin position="660"/>
        <end position="679"/>
    </location>
</feature>
<dbReference type="InterPro" id="IPR044245">
    <property type="entry name" value="Spartan"/>
</dbReference>
<dbReference type="OrthoDB" id="5236983at2759"/>
<dbReference type="InterPro" id="IPR006640">
    <property type="entry name" value="SprT-like_domain"/>
</dbReference>
<comment type="caution">
    <text evidence="3">The sequence shown here is derived from an EMBL/GenBank/DDBJ whole genome shotgun (WGS) entry which is preliminary data.</text>
</comment>
<dbReference type="Proteomes" id="UP000324897">
    <property type="component" value="Chromosome 3"/>
</dbReference>
<dbReference type="Gramene" id="TVU09501">
    <property type="protein sequence ID" value="TVU09501"/>
    <property type="gene ID" value="EJB05_42977"/>
</dbReference>
<keyword evidence="4" id="KW-1185">Reference proteome</keyword>
<dbReference type="PANTHER" id="PTHR21220">
    <property type="entry name" value="DNA-DEPENDENT METALLOPROTEASE SPRTN"/>
    <property type="match status" value="1"/>
</dbReference>
<evidence type="ECO:0000313" key="4">
    <source>
        <dbReference type="Proteomes" id="UP000324897"/>
    </source>
</evidence>
<dbReference type="GO" id="GO:0031593">
    <property type="term" value="F:polyubiquitin modification-dependent protein binding"/>
    <property type="evidence" value="ECO:0007669"/>
    <property type="project" value="TreeGrafter"/>
</dbReference>
<feature type="region of interest" description="Disordered" evidence="1">
    <location>
        <begin position="559"/>
        <end position="596"/>
    </location>
</feature>
<dbReference type="SMART" id="SM00731">
    <property type="entry name" value="SprT"/>
    <property type="match status" value="1"/>
</dbReference>
<dbReference type="GO" id="GO:0004222">
    <property type="term" value="F:metalloendopeptidase activity"/>
    <property type="evidence" value="ECO:0007669"/>
    <property type="project" value="InterPro"/>
</dbReference>
<feature type="region of interest" description="Disordered" evidence="1">
    <location>
        <begin position="627"/>
        <end position="653"/>
    </location>
</feature>
<evidence type="ECO:0000259" key="2">
    <source>
        <dbReference type="SMART" id="SM00731"/>
    </source>
</evidence>
<feature type="compositionally biased region" description="Low complexity" evidence="1">
    <location>
        <begin position="803"/>
        <end position="814"/>
    </location>
</feature>
<dbReference type="EMBL" id="RWGY01000039">
    <property type="protein sequence ID" value="TVU09501.1"/>
    <property type="molecule type" value="Genomic_DNA"/>
</dbReference>
<evidence type="ECO:0000313" key="3">
    <source>
        <dbReference type="EMBL" id="TVU09501.1"/>
    </source>
</evidence>
<feature type="compositionally biased region" description="Basic residues" evidence="1">
    <location>
        <begin position="668"/>
        <end position="678"/>
    </location>
</feature>
<proteinExistence type="predicted"/>
<evidence type="ECO:0000256" key="1">
    <source>
        <dbReference type="SAM" id="MobiDB-lite"/>
    </source>
</evidence>